<dbReference type="SUPFAM" id="SSF54695">
    <property type="entry name" value="POZ domain"/>
    <property type="match status" value="1"/>
</dbReference>
<evidence type="ECO:0000259" key="1">
    <source>
        <dbReference type="PROSITE" id="PS50097"/>
    </source>
</evidence>
<dbReference type="EMBL" id="JBEFKJ010000009">
    <property type="protein sequence ID" value="KAL2044447.1"/>
    <property type="molecule type" value="Genomic_DNA"/>
</dbReference>
<sequence>MSLKADKKPSRITRESFDEVVEVKVGPKATVFQIHKGLLCKAAPYFKVAFEGQFKEAEEQVLECNDEDVTMFKHFQYWLYTNNIIDESETVKEMTWQSIVSLYIFAEVRDIPDLQNAAMDIMINKVSLEHRIPAREFHQIYEQTDENSPLRRIAIDWLAHLGRLVPAEWLVEFDKDTFPKEALVDLVFAQYELRVGTRALIKDFGALRSDYHIKPPGAAV</sequence>
<proteinExistence type="predicted"/>
<keyword evidence="3" id="KW-1185">Reference proteome</keyword>
<dbReference type="PANTHER" id="PTHR47843">
    <property type="entry name" value="BTB DOMAIN-CONTAINING PROTEIN-RELATED"/>
    <property type="match status" value="1"/>
</dbReference>
<dbReference type="PANTHER" id="PTHR47843:SF2">
    <property type="entry name" value="BTB DOMAIN-CONTAINING PROTEIN"/>
    <property type="match status" value="1"/>
</dbReference>
<dbReference type="InterPro" id="IPR000210">
    <property type="entry name" value="BTB/POZ_dom"/>
</dbReference>
<accession>A0ABR4AIH8</accession>
<dbReference type="Proteomes" id="UP001590950">
    <property type="component" value="Unassembled WGS sequence"/>
</dbReference>
<organism evidence="2 3">
    <name type="scientific">Stereocaulon virgatum</name>
    <dbReference type="NCBI Taxonomy" id="373712"/>
    <lineage>
        <taxon>Eukaryota</taxon>
        <taxon>Fungi</taxon>
        <taxon>Dikarya</taxon>
        <taxon>Ascomycota</taxon>
        <taxon>Pezizomycotina</taxon>
        <taxon>Lecanoromycetes</taxon>
        <taxon>OSLEUM clade</taxon>
        <taxon>Lecanoromycetidae</taxon>
        <taxon>Lecanorales</taxon>
        <taxon>Lecanorineae</taxon>
        <taxon>Stereocaulaceae</taxon>
        <taxon>Stereocaulon</taxon>
    </lineage>
</organism>
<evidence type="ECO:0000313" key="2">
    <source>
        <dbReference type="EMBL" id="KAL2044447.1"/>
    </source>
</evidence>
<dbReference type="InterPro" id="IPR011333">
    <property type="entry name" value="SKP1/BTB/POZ_sf"/>
</dbReference>
<reference evidence="2 3" key="1">
    <citation type="submission" date="2024-09" db="EMBL/GenBank/DDBJ databases">
        <title>Rethinking Asexuality: The Enigmatic Case of Functional Sexual Genes in Lepraria (Stereocaulaceae).</title>
        <authorList>
            <person name="Doellman M."/>
            <person name="Sun Y."/>
            <person name="Barcenas-Pena A."/>
            <person name="Lumbsch H.T."/>
            <person name="Grewe F."/>
        </authorList>
    </citation>
    <scope>NUCLEOTIDE SEQUENCE [LARGE SCALE GENOMIC DNA]</scope>
    <source>
        <strain evidence="2 3">Mercado 3170</strain>
    </source>
</reference>
<evidence type="ECO:0000313" key="3">
    <source>
        <dbReference type="Proteomes" id="UP001590950"/>
    </source>
</evidence>
<gene>
    <name evidence="2" type="ORF">N7G274_003152</name>
</gene>
<dbReference type="PROSITE" id="PS50097">
    <property type="entry name" value="BTB"/>
    <property type="match status" value="1"/>
</dbReference>
<feature type="domain" description="BTB" evidence="1">
    <location>
        <begin position="17"/>
        <end position="88"/>
    </location>
</feature>
<name>A0ABR4AIH8_9LECA</name>
<protein>
    <recommendedName>
        <fullName evidence="1">BTB domain-containing protein</fullName>
    </recommendedName>
</protein>
<comment type="caution">
    <text evidence="2">The sequence shown here is derived from an EMBL/GenBank/DDBJ whole genome shotgun (WGS) entry which is preliminary data.</text>
</comment>
<dbReference type="Pfam" id="PF00651">
    <property type="entry name" value="BTB"/>
    <property type="match status" value="1"/>
</dbReference>
<dbReference type="Gene3D" id="3.30.710.10">
    <property type="entry name" value="Potassium Channel Kv1.1, Chain A"/>
    <property type="match status" value="1"/>
</dbReference>
<dbReference type="CDD" id="cd18186">
    <property type="entry name" value="BTB_POZ_ZBTB_KLHL-like"/>
    <property type="match status" value="1"/>
</dbReference>